<evidence type="ECO:0000313" key="2">
    <source>
        <dbReference type="EMBL" id="KPA81058.1"/>
    </source>
</evidence>
<dbReference type="Proteomes" id="UP000037923">
    <property type="component" value="Unassembled WGS sequence"/>
</dbReference>
<feature type="transmembrane region" description="Helical" evidence="1">
    <location>
        <begin position="108"/>
        <end position="125"/>
    </location>
</feature>
<proteinExistence type="predicted"/>
<dbReference type="VEuPathDB" id="TriTrypDB:LpyrH10_07_2290"/>
<sequence length="388" mass="41626">MSDSSIVSSAAARNVCILRYGSLALLGGYVVATCYKIGLVRRILPAKWNHSLESTVEVIKQRTQPIGDAKRFALVRAHLTCTYGLAASGMLAVAAGVAAFWAVPSIPFAIPIAATLVSTVLLLGVPKAYMHPAARLLCFYLSLYSTGYTFGPIGWVAQDTLVVFVLLSGCTMTGLCVPLYLTRGMISYVVSAQVLSSALSVALITAPKQSRDTSVFKKLKEQAGVQIVLNGDVNVLFTMQLLSNVGICALHTLPNIFRFVIWQGDEEELTDSADPLKEAFAICAGTMYVLYRAVRWSCRLLIRRVMSDSQQSPRGGAGQNTWLAMSSHSLDVNDASGVVSGLVMGLWYVRAVSLLQKGDVEATLNHLRTVCARISPVALLLGSSSAGR</sequence>
<organism evidence="2 3">
    <name type="scientific">Leptomonas pyrrhocoris</name>
    <name type="common">Firebug parasite</name>
    <dbReference type="NCBI Taxonomy" id="157538"/>
    <lineage>
        <taxon>Eukaryota</taxon>
        <taxon>Discoba</taxon>
        <taxon>Euglenozoa</taxon>
        <taxon>Kinetoplastea</taxon>
        <taxon>Metakinetoplastina</taxon>
        <taxon>Trypanosomatida</taxon>
        <taxon>Trypanosomatidae</taxon>
        <taxon>Leishmaniinae</taxon>
        <taxon>Leptomonas</taxon>
    </lineage>
</organism>
<dbReference type="RefSeq" id="XP_015659496.1">
    <property type="nucleotide sequence ID" value="XM_015802095.1"/>
</dbReference>
<feature type="transmembrane region" description="Helical" evidence="1">
    <location>
        <begin position="137"/>
        <end position="155"/>
    </location>
</feature>
<keyword evidence="1" id="KW-0472">Membrane</keyword>
<dbReference type="EMBL" id="LGTL01000007">
    <property type="protein sequence ID" value="KPA81058.1"/>
    <property type="molecule type" value="Genomic_DNA"/>
</dbReference>
<dbReference type="AlphaFoldDB" id="A0A0N0VFF5"/>
<keyword evidence="3" id="KW-1185">Reference proteome</keyword>
<protein>
    <submittedName>
        <fullName evidence="2">Uncharacterized protein</fullName>
    </submittedName>
</protein>
<keyword evidence="1" id="KW-1133">Transmembrane helix</keyword>
<gene>
    <name evidence="2" type="ORF">ABB37_04422</name>
</gene>
<dbReference type="GeneID" id="26904713"/>
<name>A0A0N0VFF5_LEPPY</name>
<dbReference type="RefSeq" id="XP_015659497.1">
    <property type="nucleotide sequence ID" value="XM_015802096.1"/>
</dbReference>
<accession>A0A0N0VFF5</accession>
<feature type="transmembrane region" description="Helical" evidence="1">
    <location>
        <begin position="20"/>
        <end position="39"/>
    </location>
</feature>
<dbReference type="OrthoDB" id="271079at2759"/>
<reference evidence="2 3" key="1">
    <citation type="submission" date="2015-07" db="EMBL/GenBank/DDBJ databases">
        <title>High-quality genome of monoxenous trypanosomatid Leptomonas pyrrhocoris.</title>
        <authorList>
            <person name="Flegontov P."/>
            <person name="Butenko A."/>
            <person name="Firsov S."/>
            <person name="Vlcek C."/>
            <person name="Logacheva M.D."/>
            <person name="Field M."/>
            <person name="Filatov D."/>
            <person name="Flegontova O."/>
            <person name="Gerasimov E."/>
            <person name="Jackson A.P."/>
            <person name="Kelly S."/>
            <person name="Opperdoes F."/>
            <person name="O'Reilly A."/>
            <person name="Votypka J."/>
            <person name="Yurchenko V."/>
            <person name="Lukes J."/>
        </authorList>
    </citation>
    <scope>NUCLEOTIDE SEQUENCE [LARGE SCALE GENOMIC DNA]</scope>
    <source>
        <strain evidence="2">H10</strain>
    </source>
</reference>
<dbReference type="OMA" id="WACRLLI"/>
<evidence type="ECO:0000313" key="3">
    <source>
        <dbReference type="Proteomes" id="UP000037923"/>
    </source>
</evidence>
<feature type="transmembrane region" description="Helical" evidence="1">
    <location>
        <begin position="161"/>
        <end position="181"/>
    </location>
</feature>
<evidence type="ECO:0000256" key="1">
    <source>
        <dbReference type="SAM" id="Phobius"/>
    </source>
</evidence>
<feature type="transmembrane region" description="Helical" evidence="1">
    <location>
        <begin position="80"/>
        <end position="102"/>
    </location>
</feature>
<keyword evidence="1" id="KW-0812">Transmembrane</keyword>
<comment type="caution">
    <text evidence="2">The sequence shown here is derived from an EMBL/GenBank/DDBJ whole genome shotgun (WGS) entry which is preliminary data.</text>
</comment>
<dbReference type="EMBL" id="LGTL01000007">
    <property type="protein sequence ID" value="KPA81057.1"/>
    <property type="molecule type" value="Genomic_DNA"/>
</dbReference>